<dbReference type="InterPro" id="IPR041222">
    <property type="entry name" value="PriA_3primeBD"/>
</dbReference>
<feature type="binding site" evidence="12">
    <location>
        <position position="468"/>
    </location>
    <ligand>
        <name>Zn(2+)</name>
        <dbReference type="ChEBI" id="CHEBI:29105"/>
        <label>2</label>
    </ligand>
</feature>
<keyword evidence="9 12" id="KW-0238">DNA-binding</keyword>
<gene>
    <name evidence="12 15" type="primary">priA</name>
    <name evidence="15" type="ORF">J1N51_07480</name>
</gene>
<dbReference type="HAMAP" id="MF_00983">
    <property type="entry name" value="PriA"/>
    <property type="match status" value="1"/>
</dbReference>
<evidence type="ECO:0000259" key="13">
    <source>
        <dbReference type="PROSITE" id="PS51192"/>
    </source>
</evidence>
<feature type="binding site" evidence="12">
    <location>
        <position position="489"/>
    </location>
    <ligand>
        <name>Zn(2+)</name>
        <dbReference type="ChEBI" id="CHEBI:29105"/>
        <label>2</label>
    </ligand>
</feature>
<dbReference type="FunFam" id="3.40.50.300:FF:000489">
    <property type="entry name" value="Primosome assembly protein PriA"/>
    <property type="match status" value="1"/>
</dbReference>
<proteinExistence type="inferred from homology"/>
<dbReference type="SUPFAM" id="SSF52540">
    <property type="entry name" value="P-loop containing nucleoside triphosphate hydrolases"/>
    <property type="match status" value="2"/>
</dbReference>
<dbReference type="NCBIfam" id="NF004065">
    <property type="entry name" value="PRK05580.1-1"/>
    <property type="match status" value="1"/>
</dbReference>
<feature type="binding site" evidence="12">
    <location>
        <position position="459"/>
    </location>
    <ligand>
        <name>Zn(2+)</name>
        <dbReference type="ChEBI" id="CHEBI:29105"/>
        <label>1</label>
    </ligand>
</feature>
<comment type="similarity">
    <text evidence="12">Belongs to the helicase family. PriA subfamily.</text>
</comment>
<dbReference type="GO" id="GO:0006270">
    <property type="term" value="P:DNA replication initiation"/>
    <property type="evidence" value="ECO:0007669"/>
    <property type="project" value="TreeGrafter"/>
</dbReference>
<dbReference type="GO" id="GO:0006310">
    <property type="term" value="P:DNA recombination"/>
    <property type="evidence" value="ECO:0007669"/>
    <property type="project" value="InterPro"/>
</dbReference>
<dbReference type="Proteomes" id="UP000682739">
    <property type="component" value="Chromosome"/>
</dbReference>
<dbReference type="GO" id="GO:0006302">
    <property type="term" value="P:double-strand break repair"/>
    <property type="evidence" value="ECO:0007669"/>
    <property type="project" value="InterPro"/>
</dbReference>
<dbReference type="PROSITE" id="PS51192">
    <property type="entry name" value="HELICASE_ATP_BIND_1"/>
    <property type="match status" value="1"/>
</dbReference>
<evidence type="ECO:0000256" key="7">
    <source>
        <dbReference type="ARBA" id="ARBA00022833"/>
    </source>
</evidence>
<dbReference type="GO" id="GO:0003677">
    <property type="term" value="F:DNA binding"/>
    <property type="evidence" value="ECO:0007669"/>
    <property type="project" value="UniProtKB-UniRule"/>
</dbReference>
<dbReference type="CDD" id="cd17929">
    <property type="entry name" value="DEXHc_priA"/>
    <property type="match status" value="1"/>
</dbReference>
<dbReference type="EMBL" id="CP072110">
    <property type="protein sequence ID" value="QTH62624.1"/>
    <property type="molecule type" value="Genomic_DNA"/>
</dbReference>
<feature type="binding site" evidence="12">
    <location>
        <position position="486"/>
    </location>
    <ligand>
        <name>Zn(2+)</name>
        <dbReference type="ChEBI" id="CHEBI:29105"/>
        <label>2</label>
    </ligand>
</feature>
<name>A0A975HIX4_9GAMM</name>
<dbReference type="CDD" id="cd18804">
    <property type="entry name" value="SF2_C_priA"/>
    <property type="match status" value="1"/>
</dbReference>
<dbReference type="AlphaFoldDB" id="A0A975HIX4"/>
<dbReference type="Pfam" id="PF18074">
    <property type="entry name" value="PriA_C"/>
    <property type="match status" value="1"/>
</dbReference>
<dbReference type="SMART" id="SM00490">
    <property type="entry name" value="HELICc"/>
    <property type="match status" value="1"/>
</dbReference>
<protein>
    <recommendedName>
        <fullName evidence="12">Replication restart protein PriA</fullName>
    </recommendedName>
    <alternativeName>
        <fullName evidence="12">ATP-dependent DNA helicase PriA</fullName>
        <ecNumber evidence="12">5.6.2.4</ecNumber>
    </alternativeName>
    <alternativeName>
        <fullName evidence="12">DNA 3'-5' helicase PriA</fullName>
    </alternativeName>
</protein>
<organism evidence="15 16">
    <name type="scientific">Psychrosphaera ytuae</name>
    <dbReference type="NCBI Taxonomy" id="2820710"/>
    <lineage>
        <taxon>Bacteria</taxon>
        <taxon>Pseudomonadati</taxon>
        <taxon>Pseudomonadota</taxon>
        <taxon>Gammaproteobacteria</taxon>
        <taxon>Alteromonadales</taxon>
        <taxon>Pseudoalteromonadaceae</taxon>
        <taxon>Psychrosphaera</taxon>
    </lineage>
</organism>
<dbReference type="InterPro" id="IPR041236">
    <property type="entry name" value="PriA_C"/>
</dbReference>
<dbReference type="NCBIfam" id="TIGR00595">
    <property type="entry name" value="priA"/>
    <property type="match status" value="1"/>
</dbReference>
<dbReference type="SMART" id="SM00487">
    <property type="entry name" value="DEXDc"/>
    <property type="match status" value="1"/>
</dbReference>
<dbReference type="Gene3D" id="3.40.50.300">
    <property type="entry name" value="P-loop containing nucleotide triphosphate hydrolases"/>
    <property type="match status" value="2"/>
</dbReference>
<dbReference type="Pfam" id="PF00270">
    <property type="entry name" value="DEAD"/>
    <property type="match status" value="1"/>
</dbReference>
<dbReference type="KEGG" id="psym:J1N51_07480"/>
<keyword evidence="16" id="KW-1185">Reference proteome</keyword>
<dbReference type="EC" id="5.6.2.4" evidence="12"/>
<dbReference type="InterPro" id="IPR011545">
    <property type="entry name" value="DEAD/DEAH_box_helicase_dom"/>
</dbReference>
<dbReference type="GO" id="GO:0006269">
    <property type="term" value="P:DNA replication, synthesis of primer"/>
    <property type="evidence" value="ECO:0007669"/>
    <property type="project" value="UniProtKB-KW"/>
</dbReference>
<dbReference type="FunFam" id="3.40.1440.60:FF:000001">
    <property type="entry name" value="Primosomal protein N"/>
    <property type="match status" value="1"/>
</dbReference>
<keyword evidence="7 12" id="KW-0862">Zinc</keyword>
<dbReference type="InterPro" id="IPR001650">
    <property type="entry name" value="Helicase_C-like"/>
</dbReference>
<comment type="cofactor">
    <cofactor evidence="12">
        <name>Zn(2+)</name>
        <dbReference type="ChEBI" id="CHEBI:29105"/>
    </cofactor>
    <text evidence="12">Binds 2 zinc ions per subunit.</text>
</comment>
<dbReference type="NCBIfam" id="NF004067">
    <property type="entry name" value="PRK05580.1-4"/>
    <property type="match status" value="1"/>
</dbReference>
<comment type="function">
    <text evidence="12">Initiates the restart of stalled replication forks, which reloads the replicative helicase on sites other than the origin of replication. Recognizes and binds to abandoned replication forks and remodels them to uncover a helicase loading site. Promotes assembly of the primosome at these replication forks.</text>
</comment>
<dbReference type="Pfam" id="PF00271">
    <property type="entry name" value="Helicase_C"/>
    <property type="match status" value="1"/>
</dbReference>
<evidence type="ECO:0000259" key="14">
    <source>
        <dbReference type="PROSITE" id="PS51194"/>
    </source>
</evidence>
<feature type="domain" description="Helicase ATP-binding" evidence="13">
    <location>
        <begin position="234"/>
        <end position="400"/>
    </location>
</feature>
<dbReference type="PANTHER" id="PTHR30580:SF0">
    <property type="entry name" value="PRIMOSOMAL PROTEIN N"/>
    <property type="match status" value="1"/>
</dbReference>
<dbReference type="Gene3D" id="3.40.1440.60">
    <property type="entry name" value="PriA, 3(prime) DNA-binding domain"/>
    <property type="match status" value="1"/>
</dbReference>
<keyword evidence="4 12" id="KW-0547">Nucleotide-binding</keyword>
<dbReference type="GO" id="GO:0043138">
    <property type="term" value="F:3'-5' DNA helicase activity"/>
    <property type="evidence" value="ECO:0007669"/>
    <property type="project" value="UniProtKB-EC"/>
</dbReference>
<keyword evidence="2 12" id="KW-0235">DNA replication</keyword>
<keyword evidence="8 12" id="KW-0067">ATP-binding</keyword>
<dbReference type="PROSITE" id="PS51194">
    <property type="entry name" value="HELICASE_CTER"/>
    <property type="match status" value="1"/>
</dbReference>
<evidence type="ECO:0000313" key="16">
    <source>
        <dbReference type="Proteomes" id="UP000682739"/>
    </source>
</evidence>
<evidence type="ECO:0000256" key="2">
    <source>
        <dbReference type="ARBA" id="ARBA00022705"/>
    </source>
</evidence>
<comment type="catalytic activity">
    <reaction evidence="12">
        <text>Couples ATP hydrolysis with the unwinding of duplex DNA by translocating in the 3'-5' direction.</text>
        <dbReference type="EC" id="5.6.2.4"/>
    </reaction>
</comment>
<feature type="binding site" evidence="12">
    <location>
        <position position="499"/>
    </location>
    <ligand>
        <name>Zn(2+)</name>
        <dbReference type="ChEBI" id="CHEBI:29105"/>
        <label>1</label>
    </ligand>
</feature>
<evidence type="ECO:0000256" key="8">
    <source>
        <dbReference type="ARBA" id="ARBA00022840"/>
    </source>
</evidence>
<comment type="catalytic activity">
    <reaction evidence="11 12">
        <text>ATP + H2O = ADP + phosphate + H(+)</text>
        <dbReference type="Rhea" id="RHEA:13065"/>
        <dbReference type="ChEBI" id="CHEBI:15377"/>
        <dbReference type="ChEBI" id="CHEBI:15378"/>
        <dbReference type="ChEBI" id="CHEBI:30616"/>
        <dbReference type="ChEBI" id="CHEBI:43474"/>
        <dbReference type="ChEBI" id="CHEBI:456216"/>
        <dbReference type="EC" id="5.6.2.4"/>
    </reaction>
</comment>
<evidence type="ECO:0000256" key="10">
    <source>
        <dbReference type="ARBA" id="ARBA00023235"/>
    </source>
</evidence>
<keyword evidence="1 12" id="KW-0639">Primosome</keyword>
<dbReference type="GO" id="GO:0005524">
    <property type="term" value="F:ATP binding"/>
    <property type="evidence" value="ECO:0007669"/>
    <property type="project" value="UniProtKB-UniRule"/>
</dbReference>
<dbReference type="RefSeq" id="WP_208829947.1">
    <property type="nucleotide sequence ID" value="NZ_CP072110.1"/>
</dbReference>
<evidence type="ECO:0000256" key="4">
    <source>
        <dbReference type="ARBA" id="ARBA00022741"/>
    </source>
</evidence>
<evidence type="ECO:0000256" key="9">
    <source>
        <dbReference type="ARBA" id="ARBA00023125"/>
    </source>
</evidence>
<dbReference type="GO" id="GO:1990077">
    <property type="term" value="C:primosome complex"/>
    <property type="evidence" value="ECO:0007669"/>
    <property type="project" value="UniProtKB-UniRule"/>
</dbReference>
<dbReference type="PANTHER" id="PTHR30580">
    <property type="entry name" value="PRIMOSOMAL PROTEIN N"/>
    <property type="match status" value="1"/>
</dbReference>
<feature type="binding site" evidence="12">
    <location>
        <position position="471"/>
    </location>
    <ligand>
        <name>Zn(2+)</name>
        <dbReference type="ChEBI" id="CHEBI:29105"/>
        <label>2</label>
    </ligand>
</feature>
<accession>A0A975HIX4</accession>
<evidence type="ECO:0000256" key="11">
    <source>
        <dbReference type="ARBA" id="ARBA00048988"/>
    </source>
</evidence>
<evidence type="ECO:0000256" key="12">
    <source>
        <dbReference type="HAMAP-Rule" id="MF_00983"/>
    </source>
</evidence>
<evidence type="ECO:0000256" key="1">
    <source>
        <dbReference type="ARBA" id="ARBA00022515"/>
    </source>
</evidence>
<feature type="binding site" evidence="12">
    <location>
        <position position="462"/>
    </location>
    <ligand>
        <name>Zn(2+)</name>
        <dbReference type="ChEBI" id="CHEBI:29105"/>
        <label>1</label>
    </ligand>
</feature>
<keyword evidence="6 12" id="KW-0347">Helicase</keyword>
<dbReference type="Pfam" id="PF17764">
    <property type="entry name" value="PriA_3primeBD"/>
    <property type="match status" value="1"/>
</dbReference>
<evidence type="ECO:0000256" key="3">
    <source>
        <dbReference type="ARBA" id="ARBA00022723"/>
    </source>
</evidence>
<feature type="binding site" evidence="12">
    <location>
        <position position="502"/>
    </location>
    <ligand>
        <name>Zn(2+)</name>
        <dbReference type="ChEBI" id="CHEBI:29105"/>
        <label>1</label>
    </ligand>
</feature>
<dbReference type="InterPro" id="IPR040498">
    <property type="entry name" value="PriA_CRR"/>
</dbReference>
<dbReference type="InterPro" id="IPR005259">
    <property type="entry name" value="PriA"/>
</dbReference>
<dbReference type="GO" id="GO:0008270">
    <property type="term" value="F:zinc ion binding"/>
    <property type="evidence" value="ECO:0007669"/>
    <property type="project" value="UniProtKB-UniRule"/>
</dbReference>
<dbReference type="Pfam" id="PF18319">
    <property type="entry name" value="Zn_ribbon_PriA"/>
    <property type="match status" value="1"/>
</dbReference>
<keyword evidence="3 12" id="KW-0479">Metal-binding</keyword>
<evidence type="ECO:0000256" key="6">
    <source>
        <dbReference type="ARBA" id="ARBA00022806"/>
    </source>
</evidence>
<reference evidence="15" key="1">
    <citation type="submission" date="2021-03" db="EMBL/GenBank/DDBJ databases">
        <title>Description of Psychrosphaera ytuae sp. nov. isolated from deep sea sediment of South China Sea.</title>
        <authorList>
            <person name="Zhang J."/>
            <person name="Xu X.-D."/>
        </authorList>
    </citation>
    <scope>NUCLEOTIDE SEQUENCE</scope>
    <source>
        <strain evidence="15">MTZ26</strain>
    </source>
</reference>
<evidence type="ECO:0000256" key="5">
    <source>
        <dbReference type="ARBA" id="ARBA00022801"/>
    </source>
</evidence>
<feature type="domain" description="Helicase C-terminal" evidence="14">
    <location>
        <begin position="430"/>
        <end position="651"/>
    </location>
</feature>
<dbReference type="InterPro" id="IPR027417">
    <property type="entry name" value="P-loop_NTPase"/>
</dbReference>
<keyword evidence="5 12" id="KW-0378">Hydrolase</keyword>
<dbReference type="InterPro" id="IPR042115">
    <property type="entry name" value="PriA_3primeBD_sf"/>
</dbReference>
<comment type="subunit">
    <text evidence="12">Component of the replication restart primosome.</text>
</comment>
<evidence type="ECO:0000313" key="15">
    <source>
        <dbReference type="EMBL" id="QTH62624.1"/>
    </source>
</evidence>
<keyword evidence="10 12" id="KW-0413">Isomerase</keyword>
<dbReference type="InterPro" id="IPR014001">
    <property type="entry name" value="Helicase_ATP-bd"/>
</dbReference>
<sequence>MTLFSEPILHVALPVPLRRLFDYAFPAGFDNQVDEKVQSFSAETKFDQLVGRRVVVPFGRQTLIGVVIKADHNTDQDLSKLKAALEILDDEPTINPEQMALLEWASKYYQHPIGDVYSAAIPGALRTNKAIIDLLPKVLVKTDEFPARKELNKNAKQLLKLHDLLTEEPSTSGFSLSRANLTEREVPSTTIKKFVDNEWAQWQTAHTSEVTVTEQDLNEGLQLNTEQALAVTAINSAEHYQGFLLDGVTGSGKTEVYLQAIASRLLKQQQVLVCVPEIGLTPQTIARFQKRFNVPIALWHSAMTDKQRFETWQQCRSGTARIVIATRSGIFLPFKSLGMIIIDEEHDASFKQQDGFRYHCRSMALYRAHRLNIPVVLGSATPSLETLQNVEQNKFSLLELRQRAGGSQLPTMRLLDLNRCQSQAAIGQPLLDEISQQLKNGHQVMLFINRRGFAPVLMCEECHWLTECSRCSSFTTFHRGSGLLICHHCGFQHPTLKQCLGCGSTRLTPVGVGTEQIDLQLKELFPNVDVVRLDRDSTSKKGEFDDKLNLINQGKPMIIVGTQMIAKGHHFPNVSLVGIVDVDGALFSSDFRAPEKLAQLVVQVAGRAGRGSIKGQVWLQTKFPEHPVIQDLVNNEYRDFAKYALNERKMLKLPPYSHQIIIRAESTHNQLGHEWLAGLAHYLQDYEGLLMLGPTPAPMTRKAGKFRHMLTIQSESRPYLHKLVNWLLENLDTIQKDNRIRWTVDVDPIDVS</sequence>
<dbReference type="GO" id="GO:0016787">
    <property type="term" value="F:hydrolase activity"/>
    <property type="evidence" value="ECO:0007669"/>
    <property type="project" value="UniProtKB-KW"/>
</dbReference>